<dbReference type="Proteomes" id="UP000183255">
    <property type="component" value="Unassembled WGS sequence"/>
</dbReference>
<dbReference type="AlphaFoldDB" id="A0A1G8TFH4"/>
<keyword evidence="1" id="KW-1133">Transmembrane helix</keyword>
<evidence type="ECO:0000313" key="3">
    <source>
        <dbReference type="Proteomes" id="UP000183255"/>
    </source>
</evidence>
<keyword evidence="1" id="KW-0472">Membrane</keyword>
<reference evidence="2 3" key="1">
    <citation type="submission" date="2016-10" db="EMBL/GenBank/DDBJ databases">
        <authorList>
            <person name="de Groot N.N."/>
        </authorList>
    </citation>
    <scope>NUCLEOTIDE SEQUENCE [LARGE SCALE GENOMIC DNA]</scope>
    <source>
        <strain evidence="2 3">CGMCC 1.5058</strain>
    </source>
</reference>
<name>A0A1G8TFH4_9CLOT</name>
<dbReference type="RefSeq" id="WP_031577945.1">
    <property type="nucleotide sequence ID" value="NZ_DAMANS010000001.1"/>
</dbReference>
<feature type="transmembrane region" description="Helical" evidence="1">
    <location>
        <begin position="7"/>
        <end position="32"/>
    </location>
</feature>
<protein>
    <submittedName>
        <fullName evidence="2">Uncharacterized protein</fullName>
    </submittedName>
</protein>
<accession>A0A1G8TFH4</accession>
<sequence length="91" mass="10650">MPVTFMIIAAIIGFFQWGLKGIFFGALFPFGWKFISYLENQVFYLTTIDNFIWWKFLIKPVLALMLGIFCAPFYIGKYLLERYVANESNPS</sequence>
<proteinExistence type="predicted"/>
<dbReference type="EMBL" id="FNDZ01000019">
    <property type="protein sequence ID" value="SDJ40157.1"/>
    <property type="molecule type" value="Genomic_DNA"/>
</dbReference>
<evidence type="ECO:0000256" key="1">
    <source>
        <dbReference type="SAM" id="Phobius"/>
    </source>
</evidence>
<organism evidence="2 3">
    <name type="scientific">Proteiniclasticum ruminis</name>
    <dbReference type="NCBI Taxonomy" id="398199"/>
    <lineage>
        <taxon>Bacteria</taxon>
        <taxon>Bacillati</taxon>
        <taxon>Bacillota</taxon>
        <taxon>Clostridia</taxon>
        <taxon>Eubacteriales</taxon>
        <taxon>Clostridiaceae</taxon>
        <taxon>Proteiniclasticum</taxon>
    </lineage>
</organism>
<feature type="transmembrane region" description="Helical" evidence="1">
    <location>
        <begin position="52"/>
        <end position="75"/>
    </location>
</feature>
<evidence type="ECO:0000313" key="2">
    <source>
        <dbReference type="EMBL" id="SDJ40157.1"/>
    </source>
</evidence>
<gene>
    <name evidence="2" type="ORF">SAMN05421804_1194</name>
</gene>
<keyword evidence="1" id="KW-0812">Transmembrane</keyword>